<keyword evidence="2" id="KW-0963">Cytoplasm</keyword>
<dbReference type="Pfam" id="PF12833">
    <property type="entry name" value="HTH_18"/>
    <property type="match status" value="1"/>
</dbReference>
<dbReference type="CDD" id="cd17536">
    <property type="entry name" value="REC_YesN-like"/>
    <property type="match status" value="1"/>
</dbReference>
<dbReference type="SUPFAM" id="SSF46689">
    <property type="entry name" value="Homeodomain-like"/>
    <property type="match status" value="2"/>
</dbReference>
<dbReference type="InterPro" id="IPR001789">
    <property type="entry name" value="Sig_transdc_resp-reg_receiver"/>
</dbReference>
<dbReference type="EMBL" id="BMHF01000003">
    <property type="protein sequence ID" value="GGA28842.1"/>
    <property type="molecule type" value="Genomic_DNA"/>
</dbReference>
<dbReference type="InterPro" id="IPR009057">
    <property type="entry name" value="Homeodomain-like_sf"/>
</dbReference>
<dbReference type="RefSeq" id="WP_174704651.1">
    <property type="nucleotide sequence ID" value="NZ_BMHF01000003.1"/>
</dbReference>
<dbReference type="PROSITE" id="PS50110">
    <property type="entry name" value="RESPONSE_REGULATORY"/>
    <property type="match status" value="1"/>
</dbReference>
<dbReference type="InterPro" id="IPR051552">
    <property type="entry name" value="HptR"/>
</dbReference>
<dbReference type="PROSITE" id="PS00041">
    <property type="entry name" value="HTH_ARAC_FAMILY_1"/>
    <property type="match status" value="1"/>
</dbReference>
<evidence type="ECO:0000256" key="5">
    <source>
        <dbReference type="ARBA" id="ARBA00023015"/>
    </source>
</evidence>
<evidence type="ECO:0000256" key="6">
    <source>
        <dbReference type="ARBA" id="ARBA00023125"/>
    </source>
</evidence>
<gene>
    <name evidence="11" type="ORF">GCM10010917_12190</name>
</gene>
<dbReference type="Gene3D" id="1.10.10.60">
    <property type="entry name" value="Homeodomain-like"/>
    <property type="match status" value="2"/>
</dbReference>
<dbReference type="InterPro" id="IPR011006">
    <property type="entry name" value="CheY-like_superfamily"/>
</dbReference>
<dbReference type="PANTHER" id="PTHR42713:SF3">
    <property type="entry name" value="TRANSCRIPTIONAL REGULATORY PROTEIN HPTR"/>
    <property type="match status" value="1"/>
</dbReference>
<dbReference type="SUPFAM" id="SSF52172">
    <property type="entry name" value="CheY-like"/>
    <property type="match status" value="1"/>
</dbReference>
<evidence type="ECO:0000256" key="3">
    <source>
        <dbReference type="ARBA" id="ARBA00022553"/>
    </source>
</evidence>
<keyword evidence="3 8" id="KW-0597">Phosphoprotein</keyword>
<keyword evidence="12" id="KW-1185">Reference proteome</keyword>
<dbReference type="SMART" id="SM00448">
    <property type="entry name" value="REC"/>
    <property type="match status" value="1"/>
</dbReference>
<evidence type="ECO:0000313" key="12">
    <source>
        <dbReference type="Proteomes" id="UP000609323"/>
    </source>
</evidence>
<proteinExistence type="predicted"/>
<comment type="caution">
    <text evidence="11">The sequence shown here is derived from an EMBL/GenBank/DDBJ whole genome shotgun (WGS) entry which is preliminary data.</text>
</comment>
<keyword evidence="6 11" id="KW-0238">DNA-binding</keyword>
<dbReference type="Gene3D" id="3.40.50.2300">
    <property type="match status" value="1"/>
</dbReference>
<keyword evidence="5" id="KW-0805">Transcription regulation</keyword>
<protein>
    <submittedName>
        <fullName evidence="11">DNA-binding response regulator</fullName>
    </submittedName>
</protein>
<dbReference type="InterPro" id="IPR020449">
    <property type="entry name" value="Tscrpt_reg_AraC-type_HTH"/>
</dbReference>
<evidence type="ECO:0000256" key="1">
    <source>
        <dbReference type="ARBA" id="ARBA00004496"/>
    </source>
</evidence>
<sequence length="338" mass="39241">MHILIVDDERIIRNGLKNMLLSYHTPFASIRLAENGEQAMELIRQDPPNLVITDIRMPKMDGLELCKRIHKSYNFITVVVLSGFAEFEYAKQCMTYGVKEYLLKPVVKADIHELLDKLLEANKKGVLTPTQSEKYLDEMTEHIWQLRLQELDGVLEQWLCYCRGCTDHPSQLKELLEDSFQAVLDRLKAKGHGYTEPAPYIQESPLNDVDGRFREKIRELTDELAMRRGGFKDLMAEAKSYIEQNIAKEITLEEVANLVGLTPNYFSLYFKKTTGTTFINYRMKKRIELAEQLLALPHYRIVDVAHEIGYEDYSHFAKTFRKIKGLTPTEFRSRLGIK</sequence>
<evidence type="ECO:0000259" key="10">
    <source>
        <dbReference type="PROSITE" id="PS50110"/>
    </source>
</evidence>
<accession>A0ABQ1FS37</accession>
<feature type="domain" description="Response regulatory" evidence="10">
    <location>
        <begin position="2"/>
        <end position="119"/>
    </location>
</feature>
<keyword evidence="7" id="KW-0804">Transcription</keyword>
<reference evidence="12" key="1">
    <citation type="journal article" date="2019" name="Int. J. Syst. Evol. Microbiol.">
        <title>The Global Catalogue of Microorganisms (GCM) 10K type strain sequencing project: providing services to taxonomists for standard genome sequencing and annotation.</title>
        <authorList>
            <consortium name="The Broad Institute Genomics Platform"/>
            <consortium name="The Broad Institute Genome Sequencing Center for Infectious Disease"/>
            <person name="Wu L."/>
            <person name="Ma J."/>
        </authorList>
    </citation>
    <scope>NUCLEOTIDE SEQUENCE [LARGE SCALE GENOMIC DNA]</scope>
    <source>
        <strain evidence="12">CGMCC 1.15044</strain>
    </source>
</reference>
<evidence type="ECO:0000256" key="8">
    <source>
        <dbReference type="PROSITE-ProRule" id="PRU00169"/>
    </source>
</evidence>
<dbReference type="PANTHER" id="PTHR42713">
    <property type="entry name" value="HISTIDINE KINASE-RELATED"/>
    <property type="match status" value="1"/>
</dbReference>
<feature type="domain" description="HTH araC/xylS-type" evidence="9">
    <location>
        <begin position="236"/>
        <end position="334"/>
    </location>
</feature>
<dbReference type="SMART" id="SM00342">
    <property type="entry name" value="HTH_ARAC"/>
    <property type="match status" value="1"/>
</dbReference>
<evidence type="ECO:0000259" key="9">
    <source>
        <dbReference type="PROSITE" id="PS01124"/>
    </source>
</evidence>
<dbReference type="GO" id="GO:0003677">
    <property type="term" value="F:DNA binding"/>
    <property type="evidence" value="ECO:0007669"/>
    <property type="project" value="UniProtKB-KW"/>
</dbReference>
<dbReference type="InterPro" id="IPR018062">
    <property type="entry name" value="HTH_AraC-typ_CS"/>
</dbReference>
<keyword evidence="4" id="KW-0902">Two-component regulatory system</keyword>
<dbReference type="Pfam" id="PF00072">
    <property type="entry name" value="Response_reg"/>
    <property type="match status" value="1"/>
</dbReference>
<evidence type="ECO:0000313" key="11">
    <source>
        <dbReference type="EMBL" id="GGA28842.1"/>
    </source>
</evidence>
<evidence type="ECO:0000256" key="7">
    <source>
        <dbReference type="ARBA" id="ARBA00023163"/>
    </source>
</evidence>
<comment type="subcellular location">
    <subcellularLocation>
        <location evidence="1">Cytoplasm</location>
    </subcellularLocation>
</comment>
<evidence type="ECO:0000256" key="4">
    <source>
        <dbReference type="ARBA" id="ARBA00023012"/>
    </source>
</evidence>
<dbReference type="Proteomes" id="UP000609323">
    <property type="component" value="Unassembled WGS sequence"/>
</dbReference>
<evidence type="ECO:0000256" key="2">
    <source>
        <dbReference type="ARBA" id="ARBA00022490"/>
    </source>
</evidence>
<organism evidence="11 12">
    <name type="scientific">Paenibacillus physcomitrellae</name>
    <dbReference type="NCBI Taxonomy" id="1619311"/>
    <lineage>
        <taxon>Bacteria</taxon>
        <taxon>Bacillati</taxon>
        <taxon>Bacillota</taxon>
        <taxon>Bacilli</taxon>
        <taxon>Bacillales</taxon>
        <taxon>Paenibacillaceae</taxon>
        <taxon>Paenibacillus</taxon>
    </lineage>
</organism>
<feature type="modified residue" description="4-aspartylphosphate" evidence="8">
    <location>
        <position position="54"/>
    </location>
</feature>
<dbReference type="PRINTS" id="PR00032">
    <property type="entry name" value="HTHARAC"/>
</dbReference>
<name>A0ABQ1FS37_9BACL</name>
<dbReference type="PROSITE" id="PS01124">
    <property type="entry name" value="HTH_ARAC_FAMILY_2"/>
    <property type="match status" value="1"/>
</dbReference>
<dbReference type="InterPro" id="IPR018060">
    <property type="entry name" value="HTH_AraC"/>
</dbReference>